<accession>A0ABQ5EFF1</accession>
<organism evidence="1 2">
    <name type="scientific">Tanacetum coccineum</name>
    <dbReference type="NCBI Taxonomy" id="301880"/>
    <lineage>
        <taxon>Eukaryota</taxon>
        <taxon>Viridiplantae</taxon>
        <taxon>Streptophyta</taxon>
        <taxon>Embryophyta</taxon>
        <taxon>Tracheophyta</taxon>
        <taxon>Spermatophyta</taxon>
        <taxon>Magnoliopsida</taxon>
        <taxon>eudicotyledons</taxon>
        <taxon>Gunneridae</taxon>
        <taxon>Pentapetalae</taxon>
        <taxon>asterids</taxon>
        <taxon>campanulids</taxon>
        <taxon>Asterales</taxon>
        <taxon>Asteraceae</taxon>
        <taxon>Asteroideae</taxon>
        <taxon>Anthemideae</taxon>
        <taxon>Anthemidinae</taxon>
        <taxon>Tanacetum</taxon>
    </lineage>
</organism>
<reference evidence="1" key="2">
    <citation type="submission" date="2022-01" db="EMBL/GenBank/DDBJ databases">
        <authorList>
            <person name="Yamashiro T."/>
            <person name="Shiraishi A."/>
            <person name="Satake H."/>
            <person name="Nakayama K."/>
        </authorList>
    </citation>
    <scope>NUCLEOTIDE SEQUENCE</scope>
</reference>
<sequence>MIRKRASSYVLILPRSGSFRNLSYAGLSRTVALDTPAITASRDSDVSIDRLFNEKHDAGQKRSVEKDDDVLEEAIAKDASKTIAEKP</sequence>
<reference evidence="1" key="1">
    <citation type="journal article" date="2022" name="Int. J. Mol. Sci.">
        <title>Draft Genome of Tanacetum Coccineum: Genomic Comparison of Closely Related Tanacetum-Family Plants.</title>
        <authorList>
            <person name="Yamashiro T."/>
            <person name="Shiraishi A."/>
            <person name="Nakayama K."/>
            <person name="Satake H."/>
        </authorList>
    </citation>
    <scope>NUCLEOTIDE SEQUENCE</scope>
</reference>
<evidence type="ECO:0000313" key="1">
    <source>
        <dbReference type="EMBL" id="GJT49532.1"/>
    </source>
</evidence>
<gene>
    <name evidence="1" type="ORF">Tco_0975689</name>
</gene>
<proteinExistence type="predicted"/>
<name>A0ABQ5EFF1_9ASTR</name>
<protein>
    <submittedName>
        <fullName evidence="1">Uncharacterized protein</fullName>
    </submittedName>
</protein>
<dbReference type="Proteomes" id="UP001151760">
    <property type="component" value="Unassembled WGS sequence"/>
</dbReference>
<comment type="caution">
    <text evidence="1">The sequence shown here is derived from an EMBL/GenBank/DDBJ whole genome shotgun (WGS) entry which is preliminary data.</text>
</comment>
<keyword evidence="2" id="KW-1185">Reference proteome</keyword>
<dbReference type="EMBL" id="BQNB010016246">
    <property type="protein sequence ID" value="GJT49532.1"/>
    <property type="molecule type" value="Genomic_DNA"/>
</dbReference>
<evidence type="ECO:0000313" key="2">
    <source>
        <dbReference type="Proteomes" id="UP001151760"/>
    </source>
</evidence>